<protein>
    <submittedName>
        <fullName evidence="2">Uncharacterized protein</fullName>
    </submittedName>
</protein>
<feature type="compositionally biased region" description="Polar residues" evidence="1">
    <location>
        <begin position="34"/>
        <end position="47"/>
    </location>
</feature>
<name>A0AAV5U8S2_9BILA</name>
<proteinExistence type="predicted"/>
<feature type="compositionally biased region" description="Low complexity" evidence="1">
    <location>
        <begin position="48"/>
        <end position="66"/>
    </location>
</feature>
<gene>
    <name evidence="2" type="ORF">PENTCL1PPCAC_24688</name>
</gene>
<dbReference type="EMBL" id="BTSX01000005">
    <property type="protein sequence ID" value="GMT02514.1"/>
    <property type="molecule type" value="Genomic_DNA"/>
</dbReference>
<feature type="region of interest" description="Disordered" evidence="1">
    <location>
        <begin position="101"/>
        <end position="154"/>
    </location>
</feature>
<comment type="caution">
    <text evidence="2">The sequence shown here is derived from an EMBL/GenBank/DDBJ whole genome shotgun (WGS) entry which is preliminary data.</text>
</comment>
<evidence type="ECO:0000256" key="1">
    <source>
        <dbReference type="SAM" id="MobiDB-lite"/>
    </source>
</evidence>
<organism evidence="2 3">
    <name type="scientific">Pristionchus entomophagus</name>
    <dbReference type="NCBI Taxonomy" id="358040"/>
    <lineage>
        <taxon>Eukaryota</taxon>
        <taxon>Metazoa</taxon>
        <taxon>Ecdysozoa</taxon>
        <taxon>Nematoda</taxon>
        <taxon>Chromadorea</taxon>
        <taxon>Rhabditida</taxon>
        <taxon>Rhabditina</taxon>
        <taxon>Diplogasteromorpha</taxon>
        <taxon>Diplogasteroidea</taxon>
        <taxon>Neodiplogasteridae</taxon>
        <taxon>Pristionchus</taxon>
    </lineage>
</organism>
<evidence type="ECO:0000313" key="2">
    <source>
        <dbReference type="EMBL" id="GMT02514.1"/>
    </source>
</evidence>
<accession>A0AAV5U8S2</accession>
<feature type="compositionally biased region" description="Basic and acidic residues" evidence="1">
    <location>
        <begin position="102"/>
        <end position="123"/>
    </location>
</feature>
<dbReference type="Proteomes" id="UP001432027">
    <property type="component" value="Unassembled WGS sequence"/>
</dbReference>
<feature type="non-terminal residue" evidence="2">
    <location>
        <position position="1"/>
    </location>
</feature>
<keyword evidence="3" id="KW-1185">Reference proteome</keyword>
<evidence type="ECO:0000313" key="3">
    <source>
        <dbReference type="Proteomes" id="UP001432027"/>
    </source>
</evidence>
<feature type="non-terminal residue" evidence="2">
    <location>
        <position position="154"/>
    </location>
</feature>
<reference evidence="2" key="1">
    <citation type="submission" date="2023-10" db="EMBL/GenBank/DDBJ databases">
        <title>Genome assembly of Pristionchus species.</title>
        <authorList>
            <person name="Yoshida K."/>
            <person name="Sommer R.J."/>
        </authorList>
    </citation>
    <scope>NUCLEOTIDE SEQUENCE</scope>
    <source>
        <strain evidence="2">RS0144</strain>
    </source>
</reference>
<dbReference type="AlphaFoldDB" id="A0AAV5U8S2"/>
<feature type="region of interest" description="Disordered" evidence="1">
    <location>
        <begin position="1"/>
        <end position="83"/>
    </location>
</feature>
<sequence>FSSFYASVGWNPEPEVVTEAMETDRCTSRHGRSFASSEASTSFIGQQSSCLSTTSRTTTMSQWSSTEGRRPHGSGMRLQVSSQPSSSSECAAVCASAACRAENSHKLQHRADTATTRREDIQSKETSIQPKGDTQPKSSTEHRQKMRVNPELTF</sequence>